<sequence length="210" mass="23449">MDFEEAQLAVFSHEELGVITELEVIMPQWTQYNHFVYFWHSHTFTFLACLQLSVLADNLYGPFCLAGIVNNLYNAPTKKNRATDLKIKPIIPYFSLPVECLPSSPKPPDADAHTRVSTLERQPARPVEITRTSSARRLCSVCSRKNTQCAAIAGCGRARETTTPPLDPSEARRISTGATTCWRFKAELAGTCQMQTFEQCEPESTSRTSG</sequence>
<gene>
    <name evidence="1" type="ORF">DFH08DRAFT_823079</name>
</gene>
<accession>A0AAD6Z7F8</accession>
<comment type="caution">
    <text evidence="1">The sequence shown here is derived from an EMBL/GenBank/DDBJ whole genome shotgun (WGS) entry which is preliminary data.</text>
</comment>
<evidence type="ECO:0000313" key="2">
    <source>
        <dbReference type="Proteomes" id="UP001218218"/>
    </source>
</evidence>
<reference evidence="1" key="1">
    <citation type="submission" date="2023-03" db="EMBL/GenBank/DDBJ databases">
        <title>Massive genome expansion in bonnet fungi (Mycena s.s.) driven by repeated elements and novel gene families across ecological guilds.</title>
        <authorList>
            <consortium name="Lawrence Berkeley National Laboratory"/>
            <person name="Harder C.B."/>
            <person name="Miyauchi S."/>
            <person name="Viragh M."/>
            <person name="Kuo A."/>
            <person name="Thoen E."/>
            <person name="Andreopoulos B."/>
            <person name="Lu D."/>
            <person name="Skrede I."/>
            <person name="Drula E."/>
            <person name="Henrissat B."/>
            <person name="Morin E."/>
            <person name="Kohler A."/>
            <person name="Barry K."/>
            <person name="LaButti K."/>
            <person name="Morin E."/>
            <person name="Salamov A."/>
            <person name="Lipzen A."/>
            <person name="Mereny Z."/>
            <person name="Hegedus B."/>
            <person name="Baldrian P."/>
            <person name="Stursova M."/>
            <person name="Weitz H."/>
            <person name="Taylor A."/>
            <person name="Grigoriev I.V."/>
            <person name="Nagy L.G."/>
            <person name="Martin F."/>
            <person name="Kauserud H."/>
        </authorList>
    </citation>
    <scope>NUCLEOTIDE SEQUENCE</scope>
    <source>
        <strain evidence="1">CBHHK002</strain>
    </source>
</reference>
<proteinExistence type="predicted"/>
<name>A0AAD6Z7F8_9AGAR</name>
<keyword evidence="2" id="KW-1185">Reference proteome</keyword>
<protein>
    <submittedName>
        <fullName evidence="1">Uncharacterized protein</fullName>
    </submittedName>
</protein>
<evidence type="ECO:0000313" key="1">
    <source>
        <dbReference type="EMBL" id="KAJ7310707.1"/>
    </source>
</evidence>
<dbReference type="EMBL" id="JARIHO010000078">
    <property type="protein sequence ID" value="KAJ7310707.1"/>
    <property type="molecule type" value="Genomic_DNA"/>
</dbReference>
<dbReference type="AlphaFoldDB" id="A0AAD6Z7F8"/>
<dbReference type="Proteomes" id="UP001218218">
    <property type="component" value="Unassembled WGS sequence"/>
</dbReference>
<organism evidence="1 2">
    <name type="scientific">Mycena albidolilacea</name>
    <dbReference type="NCBI Taxonomy" id="1033008"/>
    <lineage>
        <taxon>Eukaryota</taxon>
        <taxon>Fungi</taxon>
        <taxon>Dikarya</taxon>
        <taxon>Basidiomycota</taxon>
        <taxon>Agaricomycotina</taxon>
        <taxon>Agaricomycetes</taxon>
        <taxon>Agaricomycetidae</taxon>
        <taxon>Agaricales</taxon>
        <taxon>Marasmiineae</taxon>
        <taxon>Mycenaceae</taxon>
        <taxon>Mycena</taxon>
    </lineage>
</organism>